<dbReference type="Pfam" id="PF04892">
    <property type="entry name" value="VanZ"/>
    <property type="match status" value="1"/>
</dbReference>
<name>A0A3D2X8W6_9FIRM</name>
<dbReference type="PANTHER" id="PTHR36834">
    <property type="entry name" value="MEMBRANE PROTEIN-RELATED"/>
    <property type="match status" value="1"/>
</dbReference>
<accession>A0A3D2X8W6</accession>
<keyword evidence="1" id="KW-1133">Transmembrane helix</keyword>
<evidence type="ECO:0000313" key="4">
    <source>
        <dbReference type="Proteomes" id="UP000262969"/>
    </source>
</evidence>
<dbReference type="InterPro" id="IPR053150">
    <property type="entry name" value="Teicoplanin_resist-assoc"/>
</dbReference>
<evidence type="ECO:0000256" key="1">
    <source>
        <dbReference type="SAM" id="Phobius"/>
    </source>
</evidence>
<dbReference type="InterPro" id="IPR006976">
    <property type="entry name" value="VanZ-like"/>
</dbReference>
<dbReference type="PANTHER" id="PTHR36834:SF1">
    <property type="entry name" value="INTEGRAL MEMBRANE PROTEIN"/>
    <property type="match status" value="1"/>
</dbReference>
<protein>
    <recommendedName>
        <fullName evidence="2">VanZ-like domain-containing protein</fullName>
    </recommendedName>
</protein>
<keyword evidence="1" id="KW-0812">Transmembrane</keyword>
<keyword evidence="1" id="KW-0472">Membrane</keyword>
<evidence type="ECO:0000313" key="3">
    <source>
        <dbReference type="EMBL" id="HCL02798.1"/>
    </source>
</evidence>
<feature type="transmembrane region" description="Helical" evidence="1">
    <location>
        <begin position="75"/>
        <end position="94"/>
    </location>
</feature>
<evidence type="ECO:0000259" key="2">
    <source>
        <dbReference type="Pfam" id="PF04892"/>
    </source>
</evidence>
<sequence length="228" mass="26014">MVIKILKRVFSAIFGLLCIGLILASAVEVLSFRVRYDVGGVFLGLFCITLLSLLASSLLSSSFQEIKWKQHSMKAGLFLIFAFYCLILLNLLFISRHIFFEYAFSSNIKSRIATSTNFIPFHTMISYLKNSDNFESTVIYTNIIGNLLAFAPMGFFLPLLFQKLKNFLPFACVMVLTITVIELIQFITNLGIMDIDDLILNLCGATFAFYLCKLPFLKKLFQRFHWIS</sequence>
<feature type="transmembrane region" description="Helical" evidence="1">
    <location>
        <begin position="167"/>
        <end position="192"/>
    </location>
</feature>
<feature type="domain" description="VanZ-like" evidence="2">
    <location>
        <begin position="81"/>
        <end position="214"/>
    </location>
</feature>
<dbReference type="Proteomes" id="UP000262969">
    <property type="component" value="Unassembled WGS sequence"/>
</dbReference>
<reference evidence="3 4" key="1">
    <citation type="journal article" date="2018" name="Nat. Biotechnol.">
        <title>A standardized bacterial taxonomy based on genome phylogeny substantially revises the tree of life.</title>
        <authorList>
            <person name="Parks D.H."/>
            <person name="Chuvochina M."/>
            <person name="Waite D.W."/>
            <person name="Rinke C."/>
            <person name="Skarshewski A."/>
            <person name="Chaumeil P.A."/>
            <person name="Hugenholtz P."/>
        </authorList>
    </citation>
    <scope>NUCLEOTIDE SEQUENCE [LARGE SCALE GENOMIC DNA]</scope>
    <source>
        <strain evidence="3">UBA11728</strain>
    </source>
</reference>
<feature type="transmembrane region" description="Helical" evidence="1">
    <location>
        <begin position="42"/>
        <end position="63"/>
    </location>
</feature>
<dbReference type="AlphaFoldDB" id="A0A3D2X8W6"/>
<feature type="transmembrane region" description="Helical" evidence="1">
    <location>
        <begin position="198"/>
        <end position="216"/>
    </location>
</feature>
<organism evidence="3 4">
    <name type="scientific">Lachnoclostridium phytofermentans</name>
    <dbReference type="NCBI Taxonomy" id="66219"/>
    <lineage>
        <taxon>Bacteria</taxon>
        <taxon>Bacillati</taxon>
        <taxon>Bacillota</taxon>
        <taxon>Clostridia</taxon>
        <taxon>Lachnospirales</taxon>
        <taxon>Lachnospiraceae</taxon>
    </lineage>
</organism>
<dbReference type="EMBL" id="DPVV01000341">
    <property type="protein sequence ID" value="HCL02798.1"/>
    <property type="molecule type" value="Genomic_DNA"/>
</dbReference>
<proteinExistence type="predicted"/>
<gene>
    <name evidence="3" type="ORF">DHW61_10375</name>
</gene>
<feature type="transmembrane region" description="Helical" evidence="1">
    <location>
        <begin position="138"/>
        <end position="160"/>
    </location>
</feature>
<comment type="caution">
    <text evidence="3">The sequence shown here is derived from an EMBL/GenBank/DDBJ whole genome shotgun (WGS) entry which is preliminary data.</text>
</comment>